<comment type="caution">
    <text evidence="9">The sequence shown here is derived from an EMBL/GenBank/DDBJ whole genome shotgun (WGS) entry which is preliminary data.</text>
</comment>
<keyword evidence="2" id="KW-0812">Transmembrane</keyword>
<sequence>MFCSQCNTTAEARTTTLNEELGQVEYIFSDKTGTLTQNIMSFNKCSINGQTYGEASDPLGPQPKKLDFTPFNPLADPDFCFYDDTLLESVKAQSPDEGALVTAARNFGFVFRSRTPGTVTTTEMGRPVTYTLLAILDFNNIRKRMSVIVRNPEGRIRLYCKGADIVLFERLHPCNQELMSITSDHLNEYAADGLRTLVLAYRDLEEDEWESWSESHHCANKATSYREDRLAAAYEEIEQDMMLLGATAIEDKLQEGVPETIAILSLANIKLWVLTGDKQGHSSELLQAYKLTSPCPMRARERMTELSQTRDEGNGRWAFAGNRRKEEAEGEGTRGGGKQLHCPPPPSFSSLVDDISGDFALVVNGHSLAHALEGDMEMEFVSTACACKAVICCRVTPLQKAQVVELIKKHKKAVTLADRRRRQ</sequence>
<dbReference type="PROSITE" id="PS00154">
    <property type="entry name" value="ATPASE_E1_E2"/>
    <property type="match status" value="1"/>
</dbReference>
<gene>
    <name evidence="9" type="ORF">fugu_010086</name>
</gene>
<feature type="compositionally biased region" description="Basic and acidic residues" evidence="8">
    <location>
        <begin position="304"/>
        <end position="314"/>
    </location>
</feature>
<dbReference type="FunFam" id="3.40.1110.10:FF:000083">
    <property type="entry name" value="Phospholipid-transporting ATPase"/>
    <property type="match status" value="1"/>
</dbReference>
<protein>
    <submittedName>
        <fullName evidence="9">Uncharacterized protein</fullName>
    </submittedName>
</protein>
<keyword evidence="4" id="KW-0067">ATP-binding</keyword>
<dbReference type="EMBL" id="SWLE01000002">
    <property type="protein sequence ID" value="TNN02599.1"/>
    <property type="molecule type" value="Genomic_DNA"/>
</dbReference>
<keyword evidence="3" id="KW-0547">Nucleotide-binding</keyword>
<dbReference type="GO" id="GO:0045332">
    <property type="term" value="P:phospholipid translocation"/>
    <property type="evidence" value="ECO:0007669"/>
    <property type="project" value="TreeGrafter"/>
</dbReference>
<dbReference type="GO" id="GO:0005524">
    <property type="term" value="F:ATP binding"/>
    <property type="evidence" value="ECO:0007669"/>
    <property type="project" value="UniProtKB-KW"/>
</dbReference>
<evidence type="ECO:0000256" key="8">
    <source>
        <dbReference type="SAM" id="MobiDB-lite"/>
    </source>
</evidence>
<evidence type="ECO:0000256" key="2">
    <source>
        <dbReference type="ARBA" id="ARBA00022692"/>
    </source>
</evidence>
<dbReference type="AlphaFoldDB" id="A0A4Z2CEI8"/>
<dbReference type="Proteomes" id="UP000516260">
    <property type="component" value="Chromosome 10"/>
</dbReference>
<reference evidence="9 10" key="1">
    <citation type="submission" date="2019-04" db="EMBL/GenBank/DDBJ databases">
        <title>The sequence and de novo assembly of Takifugu bimaculatus genome using PacBio and Hi-C technologies.</title>
        <authorList>
            <person name="Xu P."/>
            <person name="Liu B."/>
            <person name="Zhou Z."/>
        </authorList>
    </citation>
    <scope>NUCLEOTIDE SEQUENCE [LARGE SCALE GENOMIC DNA]</scope>
    <source>
        <strain evidence="9">TB-2018</strain>
        <tissue evidence="9">Muscle</tissue>
    </source>
</reference>
<feature type="region of interest" description="Disordered" evidence="8">
    <location>
        <begin position="304"/>
        <end position="343"/>
    </location>
</feature>
<dbReference type="FunFam" id="3.40.50.1000:FF:000001">
    <property type="entry name" value="Phospholipid-transporting ATPase IC"/>
    <property type="match status" value="1"/>
</dbReference>
<dbReference type="Gene3D" id="3.40.50.1000">
    <property type="entry name" value="HAD superfamily/HAD-like"/>
    <property type="match status" value="2"/>
</dbReference>
<dbReference type="PANTHER" id="PTHR24092">
    <property type="entry name" value="PROBABLE PHOSPHOLIPID-TRANSPORTING ATPASE"/>
    <property type="match status" value="1"/>
</dbReference>
<proteinExistence type="predicted"/>
<evidence type="ECO:0000256" key="3">
    <source>
        <dbReference type="ARBA" id="ARBA00022741"/>
    </source>
</evidence>
<keyword evidence="5" id="KW-1278">Translocase</keyword>
<dbReference type="GO" id="GO:0140326">
    <property type="term" value="F:ATPase-coupled intramembrane lipid transporter activity"/>
    <property type="evidence" value="ECO:0007669"/>
    <property type="project" value="TreeGrafter"/>
</dbReference>
<keyword evidence="10" id="KW-1185">Reference proteome</keyword>
<dbReference type="GO" id="GO:0005886">
    <property type="term" value="C:plasma membrane"/>
    <property type="evidence" value="ECO:0007669"/>
    <property type="project" value="TreeGrafter"/>
</dbReference>
<keyword evidence="7" id="KW-0472">Membrane</keyword>
<dbReference type="SUPFAM" id="SSF56784">
    <property type="entry name" value="HAD-like"/>
    <property type="match status" value="1"/>
</dbReference>
<dbReference type="InterPro" id="IPR023214">
    <property type="entry name" value="HAD_sf"/>
</dbReference>
<keyword evidence="6" id="KW-1133">Transmembrane helix</keyword>
<dbReference type="InterPro" id="IPR018303">
    <property type="entry name" value="ATPase_P-typ_P_site"/>
</dbReference>
<evidence type="ECO:0000256" key="7">
    <source>
        <dbReference type="ARBA" id="ARBA00023136"/>
    </source>
</evidence>
<dbReference type="Gene3D" id="3.40.1110.10">
    <property type="entry name" value="Calcium-transporting ATPase, cytoplasmic domain N"/>
    <property type="match status" value="2"/>
</dbReference>
<name>A0A4Z2CEI8_9TELE</name>
<evidence type="ECO:0000256" key="1">
    <source>
        <dbReference type="ARBA" id="ARBA00004141"/>
    </source>
</evidence>
<dbReference type="SUPFAM" id="SSF81660">
    <property type="entry name" value="Metal cation-transporting ATPase, ATP-binding domain N"/>
    <property type="match status" value="1"/>
</dbReference>
<comment type="subcellular location">
    <subcellularLocation>
        <location evidence="1">Membrane</location>
        <topology evidence="1">Multi-pass membrane protein</topology>
    </subcellularLocation>
</comment>
<dbReference type="InterPro" id="IPR036412">
    <property type="entry name" value="HAD-like_sf"/>
</dbReference>
<evidence type="ECO:0000313" key="9">
    <source>
        <dbReference type="EMBL" id="TNN02599.1"/>
    </source>
</evidence>
<dbReference type="GO" id="GO:0007030">
    <property type="term" value="P:Golgi organization"/>
    <property type="evidence" value="ECO:0007669"/>
    <property type="project" value="TreeGrafter"/>
</dbReference>
<organism evidence="9 10">
    <name type="scientific">Takifugu bimaculatus</name>
    <dbReference type="NCBI Taxonomy" id="433685"/>
    <lineage>
        <taxon>Eukaryota</taxon>
        <taxon>Metazoa</taxon>
        <taxon>Chordata</taxon>
        <taxon>Craniata</taxon>
        <taxon>Vertebrata</taxon>
        <taxon>Euteleostomi</taxon>
        <taxon>Actinopterygii</taxon>
        <taxon>Neopterygii</taxon>
        <taxon>Teleostei</taxon>
        <taxon>Neoteleostei</taxon>
        <taxon>Acanthomorphata</taxon>
        <taxon>Eupercaria</taxon>
        <taxon>Tetraodontiformes</taxon>
        <taxon>Tetradontoidea</taxon>
        <taxon>Tetraodontidae</taxon>
        <taxon>Takifugu</taxon>
    </lineage>
</organism>
<dbReference type="Pfam" id="PF13246">
    <property type="entry name" value="Cation_ATPase"/>
    <property type="match status" value="1"/>
</dbReference>
<evidence type="ECO:0000313" key="10">
    <source>
        <dbReference type="Proteomes" id="UP000516260"/>
    </source>
</evidence>
<dbReference type="InterPro" id="IPR023299">
    <property type="entry name" value="ATPase_P-typ_cyto_dom_N"/>
</dbReference>
<evidence type="ECO:0000256" key="6">
    <source>
        <dbReference type="ARBA" id="ARBA00022989"/>
    </source>
</evidence>
<dbReference type="GO" id="GO:0005802">
    <property type="term" value="C:trans-Golgi network"/>
    <property type="evidence" value="ECO:0007669"/>
    <property type="project" value="TreeGrafter"/>
</dbReference>
<evidence type="ECO:0000256" key="4">
    <source>
        <dbReference type="ARBA" id="ARBA00022840"/>
    </source>
</evidence>
<dbReference type="PANTHER" id="PTHR24092:SF46">
    <property type="entry name" value="PHOSPHOLIPID-TRANSPORTING ATPASE ID"/>
    <property type="match status" value="1"/>
</dbReference>
<evidence type="ECO:0000256" key="5">
    <source>
        <dbReference type="ARBA" id="ARBA00022967"/>
    </source>
</evidence>
<accession>A0A4Z2CEI8</accession>